<dbReference type="InterPro" id="IPR013097">
    <property type="entry name" value="Dabb"/>
</dbReference>
<dbReference type="InterPro" id="IPR011008">
    <property type="entry name" value="Dimeric_a/b-barrel"/>
</dbReference>
<dbReference type="AlphaFoldDB" id="A0A6J7RPV3"/>
<dbReference type="PANTHER" id="PTHR37832">
    <property type="entry name" value="BLL2683 PROTEIN"/>
    <property type="match status" value="1"/>
</dbReference>
<dbReference type="Gene3D" id="3.30.70.100">
    <property type="match status" value="1"/>
</dbReference>
<dbReference type="SMART" id="SM00886">
    <property type="entry name" value="Dabb"/>
    <property type="match status" value="1"/>
</dbReference>
<sequence>MITHVVVFTFIDQNIREEVKARLEALPGRIPAISTLTVGVDVLGTPTSGHLALISTHDDLDALEVYRHHPAHVEFAEWVLPQVTSRVVVDYVS</sequence>
<organism evidence="3">
    <name type="scientific">freshwater metagenome</name>
    <dbReference type="NCBI Taxonomy" id="449393"/>
    <lineage>
        <taxon>unclassified sequences</taxon>
        <taxon>metagenomes</taxon>
        <taxon>ecological metagenomes</taxon>
    </lineage>
</organism>
<gene>
    <name evidence="2" type="ORF">UFOPK3752_02019</name>
    <name evidence="3" type="ORF">UFOPK4150_00937</name>
</gene>
<dbReference type="SUPFAM" id="SSF54909">
    <property type="entry name" value="Dimeric alpha+beta barrel"/>
    <property type="match status" value="1"/>
</dbReference>
<dbReference type="EMBL" id="CAFBND010000118">
    <property type="protein sequence ID" value="CAB4956794.1"/>
    <property type="molecule type" value="Genomic_DNA"/>
</dbReference>
<dbReference type="Pfam" id="PF07876">
    <property type="entry name" value="Dabb"/>
    <property type="match status" value="1"/>
</dbReference>
<dbReference type="PANTHER" id="PTHR37832:SF1">
    <property type="entry name" value="STRESS-RESPONSE A_B BARREL DOMAIN-CONTAINING PROTEIN"/>
    <property type="match status" value="1"/>
</dbReference>
<reference evidence="3" key="1">
    <citation type="submission" date="2020-05" db="EMBL/GenBank/DDBJ databases">
        <authorList>
            <person name="Chiriac C."/>
            <person name="Salcher M."/>
            <person name="Ghai R."/>
            <person name="Kavagutti S V."/>
        </authorList>
    </citation>
    <scope>NUCLEOTIDE SEQUENCE</scope>
</reference>
<proteinExistence type="predicted"/>
<evidence type="ECO:0000259" key="1">
    <source>
        <dbReference type="PROSITE" id="PS51502"/>
    </source>
</evidence>
<feature type="domain" description="Stress-response A/B barrel" evidence="1">
    <location>
        <begin position="2"/>
        <end position="91"/>
    </location>
</feature>
<accession>A0A6J7RPV3</accession>
<protein>
    <submittedName>
        <fullName evidence="3">Unannotated protein</fullName>
    </submittedName>
</protein>
<evidence type="ECO:0000313" key="3">
    <source>
        <dbReference type="EMBL" id="CAB5030744.1"/>
    </source>
</evidence>
<name>A0A6J7RPV3_9ZZZZ</name>
<dbReference type="PROSITE" id="PS51502">
    <property type="entry name" value="S_R_A_B_BARREL"/>
    <property type="match status" value="1"/>
</dbReference>
<dbReference type="EMBL" id="CAFBPU010000016">
    <property type="protein sequence ID" value="CAB5030744.1"/>
    <property type="molecule type" value="Genomic_DNA"/>
</dbReference>
<evidence type="ECO:0000313" key="2">
    <source>
        <dbReference type="EMBL" id="CAB4956794.1"/>
    </source>
</evidence>